<dbReference type="EMBL" id="JABEQP010000005">
    <property type="protein sequence ID" value="MBB2197865.1"/>
    <property type="molecule type" value="Genomic_DNA"/>
</dbReference>
<feature type="compositionally biased region" description="Basic and acidic residues" evidence="6">
    <location>
        <begin position="592"/>
        <end position="609"/>
    </location>
</feature>
<dbReference type="PANTHER" id="PTHR37937:SF1">
    <property type="entry name" value="CONJUGATIVE TRANSFER: DNA TRANSPORT"/>
    <property type="match status" value="1"/>
</dbReference>
<keyword evidence="9" id="KW-0238">DNA-binding</keyword>
<accession>A0A7W4K047</accession>
<keyword evidence="3 7" id="KW-0812">Transmembrane</keyword>
<keyword evidence="5 7" id="KW-0472">Membrane</keyword>
<feature type="domain" description="Type IV secretion system coupling protein TraD DNA-binding" evidence="8">
    <location>
        <begin position="171"/>
        <end position="562"/>
    </location>
</feature>
<dbReference type="InterPro" id="IPR051539">
    <property type="entry name" value="T4SS-coupling_protein"/>
</dbReference>
<dbReference type="PANTHER" id="PTHR37937">
    <property type="entry name" value="CONJUGATIVE TRANSFER: DNA TRANSPORT"/>
    <property type="match status" value="1"/>
</dbReference>
<proteinExistence type="predicted"/>
<evidence type="ECO:0000259" key="8">
    <source>
        <dbReference type="Pfam" id="PF10412"/>
    </source>
</evidence>
<dbReference type="SUPFAM" id="SSF52540">
    <property type="entry name" value="P-loop containing nucleoside triphosphate hydrolases"/>
    <property type="match status" value="1"/>
</dbReference>
<dbReference type="InterPro" id="IPR019476">
    <property type="entry name" value="T4SS_TraD_DNA-bd"/>
</dbReference>
<feature type="transmembrane region" description="Helical" evidence="7">
    <location>
        <begin position="28"/>
        <end position="47"/>
    </location>
</feature>
<evidence type="ECO:0000256" key="2">
    <source>
        <dbReference type="ARBA" id="ARBA00022475"/>
    </source>
</evidence>
<organism evidence="9 10">
    <name type="scientific">Gluconacetobacter dulcium</name>
    <dbReference type="NCBI Taxonomy" id="2729096"/>
    <lineage>
        <taxon>Bacteria</taxon>
        <taxon>Pseudomonadati</taxon>
        <taxon>Pseudomonadota</taxon>
        <taxon>Alphaproteobacteria</taxon>
        <taxon>Acetobacterales</taxon>
        <taxon>Acetobacteraceae</taxon>
        <taxon>Gluconacetobacter</taxon>
    </lineage>
</organism>
<evidence type="ECO:0000313" key="10">
    <source>
        <dbReference type="Proteomes" id="UP000530320"/>
    </source>
</evidence>
<dbReference type="GO" id="GO:0005886">
    <property type="term" value="C:plasma membrane"/>
    <property type="evidence" value="ECO:0007669"/>
    <property type="project" value="UniProtKB-SubCell"/>
</dbReference>
<evidence type="ECO:0000256" key="4">
    <source>
        <dbReference type="ARBA" id="ARBA00022989"/>
    </source>
</evidence>
<sequence length="631" mass="69350">MTSDLDQQAHAGALRAIRRAQSGERFRAAFLVTSLGLLAGGGLAAVATTSPEELTVAGQFLLAEAQRPILALSHRDVPMTVILDGRRYDTGAYELVRSEDVQHRVLTLIERAALGGLIGIGLGLGAFALTAGPRRRKRARELADRTIAGSRVVSESALATATEDADDPGPLRLGTVALPRAIETRHLAMIGTTGAGKTTALRQLLDMIEARGEAALVYDTSGDFVAQYYNSVRGDILLNPFDTRGAYWNPFDEIRHPADAARIARYLISETGDRDRDVWLETARILVANILRQLWEEKRGTPAGLLDALQYMSSADLERWLAHTSSARTFAQDAERATASVLFMLAKAANLLMFLRAEPAEGGEGFSFARFFAGFDSHTGRRPWIFVPRKEDHFEAIKPLMALWLECAASATLGLPPSDRRRMWFLLDEFPDLPRVDNMTRLLPQGRKFGAAVILTFQTIDQMRSRYGEKDAETVLGSCNTKLFLQLADIESRDWASKTIGQAEVEIQTLSANLDPRTRKPQITVGTRREVRPAVMESALRLPPGRAYLLLPDGLPVARIVLDNAHVIARGAPRAPAFEPIALDQTLWKQGRPNEQKAGKEGEEKDKTVDSSQANRTARPTRRNPAKPGPV</sequence>
<evidence type="ECO:0000256" key="3">
    <source>
        <dbReference type="ARBA" id="ARBA00022692"/>
    </source>
</evidence>
<evidence type="ECO:0000256" key="7">
    <source>
        <dbReference type="SAM" id="Phobius"/>
    </source>
</evidence>
<reference evidence="9 10" key="1">
    <citation type="submission" date="2020-04" db="EMBL/GenBank/DDBJ databases">
        <title>Description of novel Gluconacetobacter.</title>
        <authorList>
            <person name="Sombolestani A."/>
        </authorList>
    </citation>
    <scope>NUCLEOTIDE SEQUENCE [LARGE SCALE GENOMIC DNA]</scope>
    <source>
        <strain evidence="9 10">LMG 22058</strain>
    </source>
</reference>
<dbReference type="InterPro" id="IPR027417">
    <property type="entry name" value="P-loop_NTPase"/>
</dbReference>
<protein>
    <submittedName>
        <fullName evidence="9">Type IV secretion system DNA-binding domain-containing protein</fullName>
    </submittedName>
</protein>
<gene>
    <name evidence="9" type="ORF">HLH44_10440</name>
</gene>
<dbReference type="AlphaFoldDB" id="A0A7W4K047"/>
<feature type="region of interest" description="Disordered" evidence="6">
    <location>
        <begin position="586"/>
        <end position="631"/>
    </location>
</feature>
<keyword evidence="4 7" id="KW-1133">Transmembrane helix</keyword>
<dbReference type="RefSeq" id="WP_183009167.1">
    <property type="nucleotide sequence ID" value="NZ_JABEQP010000005.1"/>
</dbReference>
<dbReference type="CDD" id="cd01127">
    <property type="entry name" value="TrwB_TraG_TraD_VirD4"/>
    <property type="match status" value="1"/>
</dbReference>
<dbReference type="Gene3D" id="3.40.50.300">
    <property type="entry name" value="P-loop containing nucleotide triphosphate hydrolases"/>
    <property type="match status" value="2"/>
</dbReference>
<comment type="subcellular location">
    <subcellularLocation>
        <location evidence="1">Cell membrane</location>
        <topology evidence="1">Multi-pass membrane protein</topology>
    </subcellularLocation>
</comment>
<dbReference type="Pfam" id="PF10412">
    <property type="entry name" value="TrwB_AAD_bind"/>
    <property type="match status" value="1"/>
</dbReference>
<comment type="caution">
    <text evidence="9">The sequence shown here is derived from an EMBL/GenBank/DDBJ whole genome shotgun (WGS) entry which is preliminary data.</text>
</comment>
<name>A0A7W4K047_9PROT</name>
<dbReference type="GO" id="GO:0003677">
    <property type="term" value="F:DNA binding"/>
    <property type="evidence" value="ECO:0007669"/>
    <property type="project" value="UniProtKB-KW"/>
</dbReference>
<keyword evidence="2" id="KW-1003">Cell membrane</keyword>
<evidence type="ECO:0000256" key="6">
    <source>
        <dbReference type="SAM" id="MobiDB-lite"/>
    </source>
</evidence>
<evidence type="ECO:0000256" key="5">
    <source>
        <dbReference type="ARBA" id="ARBA00023136"/>
    </source>
</evidence>
<evidence type="ECO:0000256" key="1">
    <source>
        <dbReference type="ARBA" id="ARBA00004651"/>
    </source>
</evidence>
<dbReference type="Proteomes" id="UP000530320">
    <property type="component" value="Unassembled WGS sequence"/>
</dbReference>
<evidence type="ECO:0000313" key="9">
    <source>
        <dbReference type="EMBL" id="MBB2197865.1"/>
    </source>
</evidence>